<comment type="caution">
    <text evidence="2">The sequence shown here is derived from an EMBL/GenBank/DDBJ whole genome shotgun (WGS) entry which is preliminary data.</text>
</comment>
<dbReference type="AlphaFoldDB" id="A0A9P3FDQ9"/>
<accession>A0A9P3FDQ9</accession>
<dbReference type="GeneID" id="68289039"/>
<proteinExistence type="predicted"/>
<protein>
    <submittedName>
        <fullName evidence="2">Uncharacterized protein</fullName>
    </submittedName>
</protein>
<evidence type="ECO:0000313" key="2">
    <source>
        <dbReference type="EMBL" id="GIZ40112.1"/>
    </source>
</evidence>
<dbReference type="EMBL" id="BOLY01000002">
    <property type="protein sequence ID" value="GIZ40112.1"/>
    <property type="molecule type" value="Genomic_DNA"/>
</dbReference>
<keyword evidence="3" id="KW-1185">Reference proteome</keyword>
<gene>
    <name evidence="2" type="ORF">CKM354_000346400</name>
</gene>
<reference evidence="2 3" key="1">
    <citation type="submission" date="2021-01" db="EMBL/GenBank/DDBJ databases">
        <title>Cercospora kikuchii MAFF 305040 whole genome shotgun sequence.</title>
        <authorList>
            <person name="Kashiwa T."/>
            <person name="Suzuki T."/>
        </authorList>
    </citation>
    <scope>NUCLEOTIDE SEQUENCE [LARGE SCALE GENOMIC DNA]</scope>
    <source>
        <strain evidence="2 3">MAFF 305040</strain>
    </source>
</reference>
<dbReference type="OrthoDB" id="3637949at2759"/>
<name>A0A9P3FDQ9_9PEZI</name>
<evidence type="ECO:0000313" key="3">
    <source>
        <dbReference type="Proteomes" id="UP000825890"/>
    </source>
</evidence>
<evidence type="ECO:0000256" key="1">
    <source>
        <dbReference type="SAM" id="MobiDB-lite"/>
    </source>
</evidence>
<dbReference type="Proteomes" id="UP000825890">
    <property type="component" value="Unassembled WGS sequence"/>
</dbReference>
<feature type="compositionally biased region" description="Polar residues" evidence="1">
    <location>
        <begin position="234"/>
        <end position="256"/>
    </location>
</feature>
<feature type="region of interest" description="Disordered" evidence="1">
    <location>
        <begin position="229"/>
        <end position="289"/>
    </location>
</feature>
<dbReference type="RefSeq" id="XP_044654599.1">
    <property type="nucleotide sequence ID" value="XM_044798664.1"/>
</dbReference>
<sequence length="450" mass="50630">MVYGQGTAEPLATYHEYIKVFEQEERAWRRFLDSRFNPSVADSNERPLGHQLSCRRDRHALPPSVAAKGISAAGGQQKYDTQTAPFVRTVENAALVESDRSDSRTEVRNEVEDDAREGMVWIVRKRSIAFIKNAITKRVSLNNRRTCSPTPAMKSTLPRSQDAQEQEMPPKRKFTFSGTLFGQKVPQQQEAVLDVAIETNANRHAKRRASRALSDVFAGSTEVIVKRFRRKGGQQDQPQRNTHTRNVSAKTSTSNGVADMTSAGKSERPSRQLNNSRNDDLDGGAELSGSDYTSALEELQPLLACPSKRHRTSLKNDRESSGDECRLQIPVTQPAQAALTPKNYRKTPAQVALYGRKLVVAVEREALKGDMNSGKIAQRFDRIYQRLVDDDAAHQESVQRQYLAVVEAEKHQRDREHQTVMRAWERKGRPVVDSWRCGVTARVNSAQGYK</sequence>
<organism evidence="2 3">
    <name type="scientific">Cercospora kikuchii</name>
    <dbReference type="NCBI Taxonomy" id="84275"/>
    <lineage>
        <taxon>Eukaryota</taxon>
        <taxon>Fungi</taxon>
        <taxon>Dikarya</taxon>
        <taxon>Ascomycota</taxon>
        <taxon>Pezizomycotina</taxon>
        <taxon>Dothideomycetes</taxon>
        <taxon>Dothideomycetidae</taxon>
        <taxon>Mycosphaerellales</taxon>
        <taxon>Mycosphaerellaceae</taxon>
        <taxon>Cercospora</taxon>
    </lineage>
</organism>
<feature type="region of interest" description="Disordered" evidence="1">
    <location>
        <begin position="145"/>
        <end position="169"/>
    </location>
</feature>